<protein>
    <submittedName>
        <fullName evidence="2">Uncharacterized protein</fullName>
    </submittedName>
</protein>
<dbReference type="AlphaFoldDB" id="A0A7C3FYP9"/>
<keyword evidence="1" id="KW-0472">Membrane</keyword>
<keyword evidence="1" id="KW-0812">Transmembrane</keyword>
<evidence type="ECO:0000313" key="2">
    <source>
        <dbReference type="EMBL" id="HFB55429.1"/>
    </source>
</evidence>
<name>A0A7C3FYP9_9PROT</name>
<sequence>MFLVTIGFAALFWLPAVRFQHKNELVKFYWVGFWAFLGGITSLSGAQAVLTIMQYDVTRISQALLFGMTVAFVLFVMFAWGRLSLHGLTHLVVKNRSA</sequence>
<organism evidence="2">
    <name type="scientific">Hellea balneolensis</name>
    <dbReference type="NCBI Taxonomy" id="287478"/>
    <lineage>
        <taxon>Bacteria</taxon>
        <taxon>Pseudomonadati</taxon>
        <taxon>Pseudomonadota</taxon>
        <taxon>Alphaproteobacteria</taxon>
        <taxon>Maricaulales</taxon>
        <taxon>Robiginitomaculaceae</taxon>
        <taxon>Hellea</taxon>
    </lineage>
</organism>
<proteinExistence type="predicted"/>
<keyword evidence="1" id="KW-1133">Transmembrane helix</keyword>
<dbReference type="Proteomes" id="UP000886042">
    <property type="component" value="Unassembled WGS sequence"/>
</dbReference>
<feature type="transmembrane region" description="Helical" evidence="1">
    <location>
        <begin position="28"/>
        <end position="51"/>
    </location>
</feature>
<dbReference type="EMBL" id="DRMN01000382">
    <property type="protein sequence ID" value="HFB55429.1"/>
    <property type="molecule type" value="Genomic_DNA"/>
</dbReference>
<reference evidence="2" key="1">
    <citation type="journal article" date="2020" name="mSystems">
        <title>Genome- and Community-Level Interaction Insights into Carbon Utilization and Element Cycling Functions of Hydrothermarchaeota in Hydrothermal Sediment.</title>
        <authorList>
            <person name="Zhou Z."/>
            <person name="Liu Y."/>
            <person name="Xu W."/>
            <person name="Pan J."/>
            <person name="Luo Z.H."/>
            <person name="Li M."/>
        </authorList>
    </citation>
    <scope>NUCLEOTIDE SEQUENCE [LARGE SCALE GENOMIC DNA]</scope>
    <source>
        <strain evidence="2">HyVt-489</strain>
    </source>
</reference>
<feature type="transmembrane region" description="Helical" evidence="1">
    <location>
        <begin position="63"/>
        <end position="81"/>
    </location>
</feature>
<evidence type="ECO:0000256" key="1">
    <source>
        <dbReference type="SAM" id="Phobius"/>
    </source>
</evidence>
<gene>
    <name evidence="2" type="ORF">ENJ46_05840</name>
</gene>
<accession>A0A7C3FYP9</accession>
<comment type="caution">
    <text evidence="2">The sequence shown here is derived from an EMBL/GenBank/DDBJ whole genome shotgun (WGS) entry which is preliminary data.</text>
</comment>